<dbReference type="Pfam" id="PF03692">
    <property type="entry name" value="CxxCxxCC"/>
    <property type="match status" value="1"/>
</dbReference>
<sequence length="113" mass="11660">MPEAGDVCGTCGACCASLIVDFHASCLASRDEGGVPDALTVPVIGNIVRMRGTDAAPPRCCALDGEVGVAVRCTIYEQRPGPCRDFAPYAALGIGDPGCDDARRRHGMPPLSV</sequence>
<name>A0A2I6S870_9RHOO</name>
<evidence type="ECO:0000313" key="1">
    <source>
        <dbReference type="EMBL" id="AUN95470.1"/>
    </source>
</evidence>
<dbReference type="EMBL" id="CP025682">
    <property type="protein sequence ID" value="AUN95470.1"/>
    <property type="molecule type" value="Genomic_DNA"/>
</dbReference>
<dbReference type="AlphaFoldDB" id="A0A2I6S870"/>
<evidence type="ECO:0000313" key="2">
    <source>
        <dbReference type="Proteomes" id="UP000242205"/>
    </source>
</evidence>
<accession>A0A2I6S870</accession>
<organism evidence="1 2">
    <name type="scientific">Pseudazoarcus pumilus</name>
    <dbReference type="NCBI Taxonomy" id="2067960"/>
    <lineage>
        <taxon>Bacteria</taxon>
        <taxon>Pseudomonadati</taxon>
        <taxon>Pseudomonadota</taxon>
        <taxon>Betaproteobacteria</taxon>
        <taxon>Rhodocyclales</taxon>
        <taxon>Zoogloeaceae</taxon>
        <taxon>Pseudazoarcus</taxon>
    </lineage>
</organism>
<dbReference type="InterPro" id="IPR005358">
    <property type="entry name" value="Puta_zinc/iron-chelating_dom"/>
</dbReference>
<dbReference type="OrthoDB" id="196483at2"/>
<dbReference type="RefSeq" id="WP_102247518.1">
    <property type="nucleotide sequence ID" value="NZ_CP025682.1"/>
</dbReference>
<proteinExistence type="predicted"/>
<dbReference type="KEGG" id="atw:C0099_11350"/>
<gene>
    <name evidence="1" type="ORF">C0099_11350</name>
</gene>
<protein>
    <submittedName>
        <fullName evidence="1">YkgJ family cysteine cluster protein</fullName>
    </submittedName>
</protein>
<keyword evidence="2" id="KW-1185">Reference proteome</keyword>
<dbReference type="Proteomes" id="UP000242205">
    <property type="component" value="Chromosome"/>
</dbReference>
<reference evidence="1 2" key="1">
    <citation type="submission" date="2018-01" db="EMBL/GenBank/DDBJ databases">
        <authorList>
            <person name="Fu G.-Y."/>
        </authorList>
    </citation>
    <scope>NUCLEOTIDE SEQUENCE [LARGE SCALE GENOMIC DNA]</scope>
    <source>
        <strain evidence="1 2">SY39</strain>
    </source>
</reference>